<gene>
    <name evidence="1" type="ORF">DIW82_09595</name>
</gene>
<sequence length="221" mass="23887">MGVDLTVTPWLYPGRWPARPGTLTAEGWFPGDVGLAQVGLDGDRVPVVAVGSNASPGVMQVKLRDHGVSQTVPFLRASVPDTATAFTAHISPRGYIAAAPVRRVGEENSMWVSFLDADQLAVVDDTEEPNYVREHVADPVTLSTGEVLEGYDIYRSAWGLIPELPFARNQRAVLTHLRSFFDVPSLPAGNAEAVVRALWDDRVLAEQVSAELHGLAVTDGY</sequence>
<protein>
    <submittedName>
        <fullName evidence="1">Uncharacterized protein</fullName>
    </submittedName>
</protein>
<accession>A0A3D4T0F2</accession>
<name>A0A3D4T0F2_9CORY</name>
<dbReference type="EMBL" id="DQID01000248">
    <property type="protein sequence ID" value="HCT15012.1"/>
    <property type="molecule type" value="Genomic_DNA"/>
</dbReference>
<reference evidence="1 2" key="1">
    <citation type="journal article" date="2018" name="Nat. Biotechnol.">
        <title>A standardized bacterial taxonomy based on genome phylogeny substantially revises the tree of life.</title>
        <authorList>
            <person name="Parks D.H."/>
            <person name="Chuvochina M."/>
            <person name="Waite D.W."/>
            <person name="Rinke C."/>
            <person name="Skarshewski A."/>
            <person name="Chaumeil P.A."/>
            <person name="Hugenholtz P."/>
        </authorList>
    </citation>
    <scope>NUCLEOTIDE SEQUENCE [LARGE SCALE GENOMIC DNA]</scope>
    <source>
        <strain evidence="1">UBA11247</strain>
    </source>
</reference>
<dbReference type="Proteomes" id="UP000261739">
    <property type="component" value="Unassembled WGS sequence"/>
</dbReference>
<organism evidence="1 2">
    <name type="scientific">Corynebacterium nuruki</name>
    <dbReference type="NCBI Taxonomy" id="1032851"/>
    <lineage>
        <taxon>Bacteria</taxon>
        <taxon>Bacillati</taxon>
        <taxon>Actinomycetota</taxon>
        <taxon>Actinomycetes</taxon>
        <taxon>Mycobacteriales</taxon>
        <taxon>Corynebacteriaceae</taxon>
        <taxon>Corynebacterium</taxon>
    </lineage>
</organism>
<comment type="caution">
    <text evidence="1">The sequence shown here is derived from an EMBL/GenBank/DDBJ whole genome shotgun (WGS) entry which is preliminary data.</text>
</comment>
<dbReference type="AlphaFoldDB" id="A0A3D4T0F2"/>
<dbReference type="RefSeq" id="WP_010121192.1">
    <property type="nucleotide sequence ID" value="NZ_DAITTW010000086.1"/>
</dbReference>
<evidence type="ECO:0000313" key="2">
    <source>
        <dbReference type="Proteomes" id="UP000261739"/>
    </source>
</evidence>
<proteinExistence type="predicted"/>
<dbReference type="STRING" id="863239.GCA_000213935_01126"/>
<evidence type="ECO:0000313" key="1">
    <source>
        <dbReference type="EMBL" id="HCT15012.1"/>
    </source>
</evidence>